<dbReference type="Proteomes" id="UP001152876">
    <property type="component" value="Unassembled WGS sequence"/>
</dbReference>
<feature type="chain" id="PRO_5040741514" evidence="1">
    <location>
        <begin position="28"/>
        <end position="211"/>
    </location>
</feature>
<feature type="signal peptide" evidence="1">
    <location>
        <begin position="1"/>
        <end position="27"/>
    </location>
</feature>
<dbReference type="AlphaFoldDB" id="A0A9X4NTQ0"/>
<gene>
    <name evidence="2" type="ORF">H010_11859</name>
</gene>
<evidence type="ECO:0000256" key="1">
    <source>
        <dbReference type="SAM" id="SignalP"/>
    </source>
</evidence>
<comment type="caution">
    <text evidence="2">The sequence shown here is derived from an EMBL/GenBank/DDBJ whole genome shotgun (WGS) entry which is preliminary data.</text>
</comment>
<protein>
    <submittedName>
        <fullName evidence="2">Uncharacterized protein</fullName>
    </submittedName>
</protein>
<keyword evidence="3" id="KW-1185">Reference proteome</keyword>
<dbReference type="EMBL" id="AOGK01000009">
    <property type="protein sequence ID" value="MDG5975954.1"/>
    <property type="molecule type" value="Genomic_DNA"/>
</dbReference>
<reference evidence="2" key="1">
    <citation type="submission" date="2013-01" db="EMBL/GenBank/DDBJ databases">
        <title>Genome draft of Hydrogenophaga taeniospiralis 2K1.</title>
        <authorList>
            <person name="Gomila M."/>
            <person name="Lalucat J."/>
        </authorList>
    </citation>
    <scope>NUCLEOTIDE SEQUENCE</scope>
    <source>
        <strain evidence="2">CCUG 15921</strain>
    </source>
</reference>
<sequence>MNHFPRPHTPRRLAAACLALLCGAHMAAAQAWSLTLAAASRRVFLHVGNGTYDNNNGTINLVQVTVPTAQLGNGTALAMTSNSTQATSLYGDNYATCPTPASQVMVGASYRRSNAFNGPASATLSVTSPASLTTTGGDTIPISQVSWTVSAPGSNAPNVIPAGTFNGGTQTLATVPANRYIENCHTFSYANSAVRAAGTYNGRVTYTLSSP</sequence>
<proteinExistence type="predicted"/>
<evidence type="ECO:0000313" key="3">
    <source>
        <dbReference type="Proteomes" id="UP001152876"/>
    </source>
</evidence>
<dbReference type="RefSeq" id="WP_068175894.1">
    <property type="nucleotide sequence ID" value="NZ_AOGK01000009.1"/>
</dbReference>
<evidence type="ECO:0000313" key="2">
    <source>
        <dbReference type="EMBL" id="MDG5975954.1"/>
    </source>
</evidence>
<accession>A0A9X4NTQ0</accession>
<dbReference type="OrthoDB" id="8900331at2"/>
<name>A0A9X4NTQ0_9BURK</name>
<organism evidence="2 3">
    <name type="scientific">Hydrogenophaga taeniospiralis CCUG 15921</name>
    <dbReference type="NCBI Taxonomy" id="1281780"/>
    <lineage>
        <taxon>Bacteria</taxon>
        <taxon>Pseudomonadati</taxon>
        <taxon>Pseudomonadota</taxon>
        <taxon>Betaproteobacteria</taxon>
        <taxon>Burkholderiales</taxon>
        <taxon>Comamonadaceae</taxon>
        <taxon>Hydrogenophaga</taxon>
    </lineage>
</organism>
<keyword evidence="1" id="KW-0732">Signal</keyword>